<dbReference type="GO" id="GO:0004619">
    <property type="term" value="F:phosphoglycerate mutase activity"/>
    <property type="evidence" value="ECO:0007669"/>
    <property type="project" value="UniProtKB-UniRule"/>
</dbReference>
<evidence type="ECO:0000256" key="5">
    <source>
        <dbReference type="ARBA" id="ARBA00023152"/>
    </source>
</evidence>
<dbReference type="InterPro" id="IPR023665">
    <property type="entry name" value="ApgAM_prokaryotes"/>
</dbReference>
<dbReference type="InterPro" id="IPR006124">
    <property type="entry name" value="Metalloenzyme"/>
</dbReference>
<dbReference type="SUPFAM" id="SSF53649">
    <property type="entry name" value="Alkaline phosphatase-like"/>
    <property type="match status" value="1"/>
</dbReference>
<dbReference type="InterPro" id="IPR042253">
    <property type="entry name" value="Pglycerate_mutase_ApgM_sf"/>
</dbReference>
<dbReference type="RefSeq" id="WP_050003076.1">
    <property type="nucleotide sequence ID" value="NZ_CP008887.1"/>
</dbReference>
<dbReference type="STRING" id="1505907.TEU_07035"/>
<dbReference type="Gene3D" id="3.40.720.10">
    <property type="entry name" value="Alkaline Phosphatase, subunit A"/>
    <property type="match status" value="1"/>
</dbReference>
<evidence type="ECO:0000256" key="2">
    <source>
        <dbReference type="ARBA" id="ARBA00002315"/>
    </source>
</evidence>
<dbReference type="PIRSF" id="PIRSF006392">
    <property type="entry name" value="IPGAM_arch"/>
    <property type="match status" value="1"/>
</dbReference>
<dbReference type="PANTHER" id="PTHR31209">
    <property type="entry name" value="COFACTOR-INDEPENDENT PHOSPHOGLYCERATE MUTASE"/>
    <property type="match status" value="1"/>
</dbReference>
<organism evidence="9 10">
    <name type="scientific">Thermococcus eurythermalis</name>
    <dbReference type="NCBI Taxonomy" id="1505907"/>
    <lineage>
        <taxon>Archaea</taxon>
        <taxon>Methanobacteriati</taxon>
        <taxon>Methanobacteriota</taxon>
        <taxon>Thermococci</taxon>
        <taxon>Thermococcales</taxon>
        <taxon>Thermococcaceae</taxon>
        <taxon>Thermococcus</taxon>
    </lineage>
</organism>
<feature type="domain" description="Metalloenzyme" evidence="8">
    <location>
        <begin position="5"/>
        <end position="401"/>
    </location>
</feature>
<comment type="similarity">
    <text evidence="4 7">Belongs to the BPG-independent phosphoglycerate mutase family. A-PGAM subfamily.</text>
</comment>
<protein>
    <recommendedName>
        <fullName evidence="7">2,3-bisphosphoglycerate-independent phosphoglycerate mutase</fullName>
        <shortName evidence="7">BPG-independent PGAM</shortName>
        <shortName evidence="7">Phosphoglyceromutase</shortName>
        <shortName evidence="7">aPGAM</shortName>
        <ecNumber evidence="7">5.4.2.12</ecNumber>
    </recommendedName>
</protein>
<name>A0A097QUE8_9EURY</name>
<dbReference type="HAMAP" id="MF_01402_A">
    <property type="entry name" value="ApgM_A"/>
    <property type="match status" value="1"/>
</dbReference>
<evidence type="ECO:0000259" key="8">
    <source>
        <dbReference type="Pfam" id="PF01676"/>
    </source>
</evidence>
<dbReference type="GeneID" id="25153191"/>
<evidence type="ECO:0000256" key="4">
    <source>
        <dbReference type="ARBA" id="ARBA00005524"/>
    </source>
</evidence>
<evidence type="ECO:0000256" key="3">
    <source>
        <dbReference type="ARBA" id="ARBA00004798"/>
    </source>
</evidence>
<reference evidence="9 10" key="1">
    <citation type="journal article" date="2015" name="Int. J. Syst. Evol. Microbiol.">
        <title>Thermococcus eurythermalis sp. nov., a conditional piezophilic hyperthermophilic archaeon with a wide temperature range isolated from an oil-immersed chimney in the Guaymas Basin.</title>
        <authorList>
            <person name="Zhao W."/>
            <person name="Zeng X."/>
            <person name="Xiao X."/>
        </authorList>
    </citation>
    <scope>NUCLEOTIDE SEQUENCE [LARGE SCALE GENOMIC DNA]</scope>
    <source>
        <strain evidence="9 10">A501</strain>
    </source>
</reference>
<dbReference type="Pfam" id="PF01676">
    <property type="entry name" value="Metalloenzyme"/>
    <property type="match status" value="1"/>
</dbReference>
<keyword evidence="5 7" id="KW-0324">Glycolysis</keyword>
<evidence type="ECO:0000256" key="1">
    <source>
        <dbReference type="ARBA" id="ARBA00000370"/>
    </source>
</evidence>
<comment type="pathway">
    <text evidence="3 7">Carbohydrate degradation; glycolysis; pyruvate from D-glyceraldehyde 3-phosphate: step 3/5.</text>
</comment>
<keyword evidence="10" id="KW-1185">Reference proteome</keyword>
<dbReference type="GO" id="GO:0046872">
    <property type="term" value="F:metal ion binding"/>
    <property type="evidence" value="ECO:0007669"/>
    <property type="project" value="InterPro"/>
</dbReference>
<evidence type="ECO:0000313" key="9">
    <source>
        <dbReference type="EMBL" id="AIU70101.1"/>
    </source>
</evidence>
<dbReference type="NCBIfam" id="TIGR00306">
    <property type="entry name" value="apgM"/>
    <property type="match status" value="1"/>
</dbReference>
<dbReference type="GO" id="GO:0006096">
    <property type="term" value="P:glycolytic process"/>
    <property type="evidence" value="ECO:0007669"/>
    <property type="project" value="UniProtKB-UniRule"/>
</dbReference>
<dbReference type="KEGG" id="teu:TEU_07035"/>
<evidence type="ECO:0000313" key="10">
    <source>
        <dbReference type="Proteomes" id="UP000029980"/>
    </source>
</evidence>
<comment type="catalytic activity">
    <reaction evidence="1 7">
        <text>(2R)-2-phosphoglycerate = (2R)-3-phosphoglycerate</text>
        <dbReference type="Rhea" id="RHEA:15901"/>
        <dbReference type="ChEBI" id="CHEBI:58272"/>
        <dbReference type="ChEBI" id="CHEBI:58289"/>
        <dbReference type="EC" id="5.4.2.12"/>
    </reaction>
</comment>
<dbReference type="OrthoDB" id="52918at2157"/>
<keyword evidence="6 7" id="KW-0413">Isomerase</keyword>
<dbReference type="HOGENOM" id="CLU_034906_2_0_2"/>
<dbReference type="InterPro" id="IPR004456">
    <property type="entry name" value="Pglycerate_mutase_ApgM"/>
</dbReference>
<dbReference type="EMBL" id="CP008887">
    <property type="protein sequence ID" value="AIU70101.1"/>
    <property type="molecule type" value="Genomic_DNA"/>
</dbReference>
<dbReference type="EC" id="5.4.2.12" evidence="7"/>
<dbReference type="UniPathway" id="UPA00109">
    <property type="reaction ID" value="UER00186"/>
</dbReference>
<dbReference type="Proteomes" id="UP000029980">
    <property type="component" value="Chromosome"/>
</dbReference>
<proteinExistence type="inferred from homology"/>
<evidence type="ECO:0000256" key="6">
    <source>
        <dbReference type="ARBA" id="ARBA00023235"/>
    </source>
</evidence>
<dbReference type="Pfam" id="PF10143">
    <property type="entry name" value="PhosphMutase"/>
    <property type="match status" value="1"/>
</dbReference>
<accession>A0A097QUE8</accession>
<gene>
    <name evidence="7" type="primary">apgM</name>
    <name evidence="9" type="ORF">TEU_07035</name>
</gene>
<dbReference type="NCBIfam" id="NF003104">
    <property type="entry name" value="PRK04024.1"/>
    <property type="match status" value="1"/>
</dbReference>
<evidence type="ECO:0000256" key="7">
    <source>
        <dbReference type="HAMAP-Rule" id="MF_01402"/>
    </source>
</evidence>
<dbReference type="InterPro" id="IPR017850">
    <property type="entry name" value="Alkaline_phosphatase_core_sf"/>
</dbReference>
<dbReference type="PANTHER" id="PTHR31209:SF0">
    <property type="entry name" value="METALLOENZYME DOMAIN-CONTAINING PROTEIN"/>
    <property type="match status" value="1"/>
</dbReference>
<dbReference type="CDD" id="cd16011">
    <property type="entry name" value="iPGM_like"/>
    <property type="match status" value="1"/>
</dbReference>
<sequence length="411" mass="45529">MKQRKGLLIILDGLGDRPIKEFGGKTPLEYANTPNMDRLAKLGILGQQDPIKPGQPAGSDTAHLSIFGYDPYKVYRGRGFLEALGVGLDLDEDDLAFRVNFATIENGIIVDRRAGRISTEEAHELAKAIQENVKLPVDFIFVGATGHRAVLVLKGMAKGYRVGENDPHEAGKPPHRFDYQDEESRKVAEILEEFVRQAHEVLEKHPVNEKRRKEGKPVANYLLIRGAGTYPDIPMKFTEQWKVRAGAVIAVSLVKGVARAIGFDVYTPEGATGEYNTDEMAKAKKTVELLKEYDFVFLHFKPTDAAGHDNNPKLKAEMIEKADRMIGYIIEHINLEDVVIAITGDHSTPCEVMNHSGDPVPLLIAGGGVRPDHTESFGERECMRGGLGRIRGHDIVPIMMDLMNRSEKFGA</sequence>
<dbReference type="Gene3D" id="3.30.70.2130">
    <property type="entry name" value="Metalloenzyme domain"/>
    <property type="match status" value="1"/>
</dbReference>
<dbReference type="AlphaFoldDB" id="A0A097QUE8"/>
<comment type="function">
    <text evidence="2 7">Catalyzes the interconversion of 2-phosphoglycerate and 3-phosphoglycerate.</text>
</comment>